<keyword evidence="1" id="KW-0732">Signal</keyword>
<dbReference type="Gene3D" id="2.170.300.10">
    <property type="entry name" value="Tie2 ligand-binding domain superfamily"/>
    <property type="match status" value="1"/>
</dbReference>
<evidence type="ECO:0000313" key="2">
    <source>
        <dbReference type="EnsemblMetazoa" id="G29754.1:cds"/>
    </source>
</evidence>
<evidence type="ECO:0000313" key="3">
    <source>
        <dbReference type="Proteomes" id="UP000005408"/>
    </source>
</evidence>
<evidence type="ECO:0000256" key="1">
    <source>
        <dbReference type="SAM" id="SignalP"/>
    </source>
</evidence>
<reference evidence="2" key="1">
    <citation type="submission" date="2022-08" db="UniProtKB">
        <authorList>
            <consortium name="EnsemblMetazoa"/>
        </authorList>
    </citation>
    <scope>IDENTIFICATION</scope>
    <source>
        <strain evidence="2">05x7-T-G4-1.051#20</strain>
    </source>
</reference>
<dbReference type="Proteomes" id="UP000005408">
    <property type="component" value="Unassembled WGS sequence"/>
</dbReference>
<proteinExistence type="predicted"/>
<feature type="chain" id="PRO_5036467742" evidence="1">
    <location>
        <begin position="22"/>
        <end position="139"/>
    </location>
</feature>
<keyword evidence="3" id="KW-1185">Reference proteome</keyword>
<name>A0A8W8LYS4_MAGGI</name>
<sequence length="139" mass="15397">MSACFVFCCTITVLLMFSVEGESCSEGTLTDGAEDCCYGLVKIGNICKACPAGYFGKNCSNPCPLQLYGPDCTQICYCSYCHPVYGCDARNDTATQTFRTFEISTSISDELNDSKTKMDLAVTQIDIQLNEHYWYRQTS</sequence>
<accession>A0A8W8LYS4</accession>
<dbReference type="AlphaFoldDB" id="A0A8W8LYS4"/>
<feature type="signal peptide" evidence="1">
    <location>
        <begin position="1"/>
        <end position="21"/>
    </location>
</feature>
<dbReference type="EnsemblMetazoa" id="G29754.1">
    <property type="protein sequence ID" value="G29754.1:cds"/>
    <property type="gene ID" value="G29754"/>
</dbReference>
<protein>
    <submittedName>
        <fullName evidence="2">Uncharacterized protein</fullName>
    </submittedName>
</protein>
<organism evidence="2 3">
    <name type="scientific">Magallana gigas</name>
    <name type="common">Pacific oyster</name>
    <name type="synonym">Crassostrea gigas</name>
    <dbReference type="NCBI Taxonomy" id="29159"/>
    <lineage>
        <taxon>Eukaryota</taxon>
        <taxon>Metazoa</taxon>
        <taxon>Spiralia</taxon>
        <taxon>Lophotrochozoa</taxon>
        <taxon>Mollusca</taxon>
        <taxon>Bivalvia</taxon>
        <taxon>Autobranchia</taxon>
        <taxon>Pteriomorphia</taxon>
        <taxon>Ostreida</taxon>
        <taxon>Ostreoidea</taxon>
        <taxon>Ostreidae</taxon>
        <taxon>Magallana</taxon>
    </lineage>
</organism>